<comment type="caution">
    <text evidence="2">The sequence shown here is derived from an EMBL/GenBank/DDBJ whole genome shotgun (WGS) entry which is preliminary data.</text>
</comment>
<feature type="region of interest" description="Disordered" evidence="1">
    <location>
        <begin position="44"/>
        <end position="65"/>
    </location>
</feature>
<evidence type="ECO:0000256" key="1">
    <source>
        <dbReference type="SAM" id="MobiDB-lite"/>
    </source>
</evidence>
<dbReference type="EMBL" id="PGOL01000319">
    <property type="protein sequence ID" value="PKI72625.1"/>
    <property type="molecule type" value="Genomic_DNA"/>
</dbReference>
<gene>
    <name evidence="2" type="ORF">CRG98_007002</name>
</gene>
<protein>
    <submittedName>
        <fullName evidence="2">Uncharacterized protein</fullName>
    </submittedName>
</protein>
<dbReference type="AlphaFoldDB" id="A0A2I0KVX8"/>
<reference evidence="2 3" key="1">
    <citation type="submission" date="2017-11" db="EMBL/GenBank/DDBJ databases">
        <title>De-novo sequencing of pomegranate (Punica granatum L.) genome.</title>
        <authorList>
            <person name="Akparov Z."/>
            <person name="Amiraslanov A."/>
            <person name="Hajiyeva S."/>
            <person name="Abbasov M."/>
            <person name="Kaur K."/>
            <person name="Hamwieh A."/>
            <person name="Solovyev V."/>
            <person name="Salamov A."/>
            <person name="Braich B."/>
            <person name="Kosarev P."/>
            <person name="Mahmoud A."/>
            <person name="Hajiyev E."/>
            <person name="Babayeva S."/>
            <person name="Izzatullayeva V."/>
            <person name="Mammadov A."/>
            <person name="Mammadov A."/>
            <person name="Sharifova S."/>
            <person name="Ojaghi J."/>
            <person name="Eynullazada K."/>
            <person name="Bayramov B."/>
            <person name="Abdulazimova A."/>
            <person name="Shahmuradov I."/>
        </authorList>
    </citation>
    <scope>NUCLEOTIDE SEQUENCE [LARGE SCALE GENOMIC DNA]</scope>
    <source>
        <strain evidence="3">cv. AG2017</strain>
        <tissue evidence="2">Leaf</tissue>
    </source>
</reference>
<evidence type="ECO:0000313" key="2">
    <source>
        <dbReference type="EMBL" id="PKI72625.1"/>
    </source>
</evidence>
<name>A0A2I0KVX8_PUNGR</name>
<keyword evidence="3" id="KW-1185">Reference proteome</keyword>
<organism evidence="2 3">
    <name type="scientific">Punica granatum</name>
    <name type="common">Pomegranate</name>
    <dbReference type="NCBI Taxonomy" id="22663"/>
    <lineage>
        <taxon>Eukaryota</taxon>
        <taxon>Viridiplantae</taxon>
        <taxon>Streptophyta</taxon>
        <taxon>Embryophyta</taxon>
        <taxon>Tracheophyta</taxon>
        <taxon>Spermatophyta</taxon>
        <taxon>Magnoliopsida</taxon>
        <taxon>eudicotyledons</taxon>
        <taxon>Gunneridae</taxon>
        <taxon>Pentapetalae</taxon>
        <taxon>rosids</taxon>
        <taxon>malvids</taxon>
        <taxon>Myrtales</taxon>
        <taxon>Lythraceae</taxon>
        <taxon>Punica</taxon>
    </lineage>
</organism>
<proteinExistence type="predicted"/>
<dbReference type="Proteomes" id="UP000233551">
    <property type="component" value="Unassembled WGS sequence"/>
</dbReference>
<accession>A0A2I0KVX8</accession>
<sequence length="98" mass="10899">MTLPPSRSLTNGVKVDLLLPNPSPSPLTCHLYLHLIPRRRLPTRREPLLQPHTRHSSPRLAREKEPQLSFSALIEWPAAGNSIKAREAAPPSAVSRVC</sequence>
<evidence type="ECO:0000313" key="3">
    <source>
        <dbReference type="Proteomes" id="UP000233551"/>
    </source>
</evidence>